<evidence type="ECO:0000313" key="2">
    <source>
        <dbReference type="Proteomes" id="UP001373714"/>
    </source>
</evidence>
<gene>
    <name evidence="1" type="ORF">TWF730_001851</name>
</gene>
<dbReference type="AlphaFoldDB" id="A0AAV9UC85"/>
<keyword evidence="2" id="KW-1185">Reference proteome</keyword>
<dbReference type="EMBL" id="JAVHNS010000011">
    <property type="protein sequence ID" value="KAK6340078.1"/>
    <property type="molecule type" value="Genomic_DNA"/>
</dbReference>
<dbReference type="Proteomes" id="UP001373714">
    <property type="component" value="Unassembled WGS sequence"/>
</dbReference>
<comment type="caution">
    <text evidence="1">The sequence shown here is derived from an EMBL/GenBank/DDBJ whole genome shotgun (WGS) entry which is preliminary data.</text>
</comment>
<proteinExistence type="predicted"/>
<protein>
    <recommendedName>
        <fullName evidence="3">DUF4411 family protein</fullName>
    </recommendedName>
</protein>
<organism evidence="1 2">
    <name type="scientific">Orbilia blumenaviensis</name>
    <dbReference type="NCBI Taxonomy" id="1796055"/>
    <lineage>
        <taxon>Eukaryota</taxon>
        <taxon>Fungi</taxon>
        <taxon>Dikarya</taxon>
        <taxon>Ascomycota</taxon>
        <taxon>Pezizomycotina</taxon>
        <taxon>Orbiliomycetes</taxon>
        <taxon>Orbiliales</taxon>
        <taxon>Orbiliaceae</taxon>
        <taxon>Orbilia</taxon>
    </lineage>
</organism>
<evidence type="ECO:0008006" key="3">
    <source>
        <dbReference type="Google" id="ProtNLM"/>
    </source>
</evidence>
<evidence type="ECO:0000313" key="1">
    <source>
        <dbReference type="EMBL" id="KAK6340078.1"/>
    </source>
</evidence>
<accession>A0AAV9UC85</accession>
<name>A0AAV9UC85_9PEZI</name>
<reference evidence="1 2" key="1">
    <citation type="submission" date="2019-10" db="EMBL/GenBank/DDBJ databases">
        <authorList>
            <person name="Palmer J.M."/>
        </authorList>
    </citation>
    <scope>NUCLEOTIDE SEQUENCE [LARGE SCALE GENOMIC DNA]</scope>
    <source>
        <strain evidence="1 2">TWF730</strain>
    </source>
</reference>
<sequence>MLSLVLEEKTLDSWLSKVLKIGRVGVLQYGIVEYLSSPALIERHTKYEDTIIKLKAKGITLLSGPCLSKESAELCSRVLHAEFETRVVAHNRNLRKKGQEVVSASVAARKGKGFSWEKVLGRSRVDVALACESHINGLAFVTGDKKVAGDFAHGLETQGIITYTVDITWLKLGMTTSPPEIASGRSTKSKSEKGS</sequence>